<evidence type="ECO:0000256" key="3">
    <source>
        <dbReference type="ARBA" id="ARBA00022448"/>
    </source>
</evidence>
<feature type="transmembrane region" description="Helical" evidence="8">
    <location>
        <begin position="183"/>
        <end position="203"/>
    </location>
</feature>
<dbReference type="KEGG" id="cik:H0194_08230"/>
<dbReference type="PANTHER" id="PTHR30269">
    <property type="entry name" value="TRANSMEMBRANE PROTEIN YFCA"/>
    <property type="match status" value="1"/>
</dbReference>
<dbReference type="Proteomes" id="UP000515743">
    <property type="component" value="Chromosome"/>
</dbReference>
<feature type="transmembrane region" description="Helical" evidence="8">
    <location>
        <begin position="7"/>
        <end position="34"/>
    </location>
</feature>
<comment type="similarity">
    <text evidence="2 8">Belongs to the 4-toluene sulfonate uptake permease (TSUP) (TC 2.A.102) family.</text>
</comment>
<name>A0A7G7CN94_9CORY</name>
<feature type="transmembrane region" description="Helical" evidence="8">
    <location>
        <begin position="94"/>
        <end position="114"/>
    </location>
</feature>
<keyword evidence="10" id="KW-1185">Reference proteome</keyword>
<protein>
    <recommendedName>
        <fullName evidence="8">Probable membrane transporter protein</fullName>
    </recommendedName>
</protein>
<feature type="transmembrane region" description="Helical" evidence="8">
    <location>
        <begin position="215"/>
        <end position="236"/>
    </location>
</feature>
<dbReference type="InterPro" id="IPR002781">
    <property type="entry name" value="TM_pro_TauE-like"/>
</dbReference>
<gene>
    <name evidence="9" type="ORF">H0194_08230</name>
</gene>
<evidence type="ECO:0000256" key="2">
    <source>
        <dbReference type="ARBA" id="ARBA00009142"/>
    </source>
</evidence>
<evidence type="ECO:0000256" key="6">
    <source>
        <dbReference type="ARBA" id="ARBA00022989"/>
    </source>
</evidence>
<accession>A0A7G7CN94</accession>
<evidence type="ECO:0000256" key="1">
    <source>
        <dbReference type="ARBA" id="ARBA00004651"/>
    </source>
</evidence>
<dbReference type="GO" id="GO:0005886">
    <property type="term" value="C:plasma membrane"/>
    <property type="evidence" value="ECO:0007669"/>
    <property type="project" value="UniProtKB-SubCell"/>
</dbReference>
<keyword evidence="6 8" id="KW-1133">Transmembrane helix</keyword>
<dbReference type="AlphaFoldDB" id="A0A7G7CN94"/>
<evidence type="ECO:0000256" key="4">
    <source>
        <dbReference type="ARBA" id="ARBA00022475"/>
    </source>
</evidence>
<evidence type="ECO:0000256" key="8">
    <source>
        <dbReference type="RuleBase" id="RU363041"/>
    </source>
</evidence>
<evidence type="ECO:0000256" key="7">
    <source>
        <dbReference type="ARBA" id="ARBA00023136"/>
    </source>
</evidence>
<proteinExistence type="inferred from homology"/>
<keyword evidence="5 8" id="KW-0812">Transmembrane</keyword>
<feature type="transmembrane region" description="Helical" evidence="8">
    <location>
        <begin position="40"/>
        <end position="57"/>
    </location>
</feature>
<comment type="subcellular location">
    <subcellularLocation>
        <location evidence="1 8">Cell membrane</location>
        <topology evidence="1 8">Multi-pass membrane protein</topology>
    </subcellularLocation>
</comment>
<sequence length="241" mass="24403">MLVYIAIGLLLGIGAVVQGTVGFGLGTLATPIIALVKPELLPTMIISLALVLSIAMLRREHGGISWKLVGLASLGRVPGSLFGAWAVAALSLNGISLCIGLAVILAMTLSRLGWSPRPTTPNTLVAGVASGALGTSTSIGGPPMALIMKHESPAVARGTLSATFLIGCVISLLTLQFSGGLTLLQLQAALAYLPVVAAGYLVSTRLNKKIDAARLQRLVVAVSIGAALLLLAKVALSTLGG</sequence>
<dbReference type="InterPro" id="IPR052017">
    <property type="entry name" value="TSUP"/>
</dbReference>
<keyword evidence="3" id="KW-0813">Transport</keyword>
<keyword evidence="7 8" id="KW-0472">Membrane</keyword>
<evidence type="ECO:0000256" key="5">
    <source>
        <dbReference type="ARBA" id="ARBA00022692"/>
    </source>
</evidence>
<organism evidence="9 10">
    <name type="scientific">Corynebacterium incognita</name>
    <dbReference type="NCBI Taxonomy" id="2754725"/>
    <lineage>
        <taxon>Bacteria</taxon>
        <taxon>Bacillati</taxon>
        <taxon>Actinomycetota</taxon>
        <taxon>Actinomycetes</taxon>
        <taxon>Mycobacteriales</taxon>
        <taxon>Corynebacteriaceae</taxon>
        <taxon>Corynebacterium</taxon>
    </lineage>
</organism>
<dbReference type="Pfam" id="PF01925">
    <property type="entry name" value="TauE"/>
    <property type="match status" value="1"/>
</dbReference>
<keyword evidence="4 8" id="KW-1003">Cell membrane</keyword>
<evidence type="ECO:0000313" key="10">
    <source>
        <dbReference type="Proteomes" id="UP000515743"/>
    </source>
</evidence>
<dbReference type="EMBL" id="CP059404">
    <property type="protein sequence ID" value="QNE89060.1"/>
    <property type="molecule type" value="Genomic_DNA"/>
</dbReference>
<dbReference type="RefSeq" id="WP_185175446.1">
    <property type="nucleotide sequence ID" value="NZ_CP059404.1"/>
</dbReference>
<feature type="transmembrane region" description="Helical" evidence="8">
    <location>
        <begin position="154"/>
        <end position="177"/>
    </location>
</feature>
<dbReference type="PANTHER" id="PTHR30269:SF37">
    <property type="entry name" value="MEMBRANE TRANSPORTER PROTEIN"/>
    <property type="match status" value="1"/>
</dbReference>
<evidence type="ECO:0000313" key="9">
    <source>
        <dbReference type="EMBL" id="QNE89060.1"/>
    </source>
</evidence>
<reference evidence="9 10" key="1">
    <citation type="submission" date="2020-07" db="EMBL/GenBank/DDBJ databases">
        <title>Complete genome and description of Corynebacterium incognita strain Marseille-Q3630 sp. nov.</title>
        <authorList>
            <person name="Boxberger M."/>
        </authorList>
    </citation>
    <scope>NUCLEOTIDE SEQUENCE [LARGE SCALE GENOMIC DNA]</scope>
    <source>
        <strain evidence="9 10">Marseille-Q3630</strain>
    </source>
</reference>